<keyword evidence="4 6" id="KW-1133">Transmembrane helix</keyword>
<feature type="transmembrane region" description="Helical" evidence="6">
    <location>
        <begin position="30"/>
        <end position="49"/>
    </location>
</feature>
<dbReference type="Pfam" id="PF02653">
    <property type="entry name" value="BPD_transp_2"/>
    <property type="match status" value="1"/>
</dbReference>
<feature type="transmembrane region" description="Helical" evidence="6">
    <location>
        <begin position="61"/>
        <end position="88"/>
    </location>
</feature>
<protein>
    <submittedName>
        <fullName evidence="7">Branched-chain amino acid ABC transporter permease</fullName>
    </submittedName>
</protein>
<evidence type="ECO:0000256" key="1">
    <source>
        <dbReference type="ARBA" id="ARBA00004651"/>
    </source>
</evidence>
<name>A0ABV7KZG7_9PROT</name>
<dbReference type="EMBL" id="JBHRTR010000023">
    <property type="protein sequence ID" value="MFC3227574.1"/>
    <property type="molecule type" value="Genomic_DNA"/>
</dbReference>
<keyword evidence="2" id="KW-1003">Cell membrane</keyword>
<evidence type="ECO:0000256" key="3">
    <source>
        <dbReference type="ARBA" id="ARBA00022692"/>
    </source>
</evidence>
<evidence type="ECO:0000256" key="6">
    <source>
        <dbReference type="SAM" id="Phobius"/>
    </source>
</evidence>
<dbReference type="PANTHER" id="PTHR30482">
    <property type="entry name" value="HIGH-AFFINITY BRANCHED-CHAIN AMINO ACID TRANSPORT SYSTEM PERMEASE"/>
    <property type="match status" value="1"/>
</dbReference>
<feature type="transmembrane region" description="Helical" evidence="6">
    <location>
        <begin position="229"/>
        <end position="250"/>
    </location>
</feature>
<feature type="transmembrane region" description="Helical" evidence="6">
    <location>
        <begin position="302"/>
        <end position="321"/>
    </location>
</feature>
<dbReference type="PANTHER" id="PTHR30482:SF17">
    <property type="entry name" value="ABC TRANSPORTER ATP-BINDING PROTEIN"/>
    <property type="match status" value="1"/>
</dbReference>
<feature type="transmembrane region" description="Helical" evidence="6">
    <location>
        <begin position="182"/>
        <end position="199"/>
    </location>
</feature>
<evidence type="ECO:0000256" key="5">
    <source>
        <dbReference type="ARBA" id="ARBA00023136"/>
    </source>
</evidence>
<keyword evidence="3 6" id="KW-0812">Transmembrane</keyword>
<organism evidence="7 8">
    <name type="scientific">Marinibaculum pumilum</name>
    <dbReference type="NCBI Taxonomy" id="1766165"/>
    <lineage>
        <taxon>Bacteria</taxon>
        <taxon>Pseudomonadati</taxon>
        <taxon>Pseudomonadota</taxon>
        <taxon>Alphaproteobacteria</taxon>
        <taxon>Rhodospirillales</taxon>
        <taxon>Rhodospirillaceae</taxon>
        <taxon>Marinibaculum</taxon>
    </lineage>
</organism>
<keyword evidence="5 6" id="KW-0472">Membrane</keyword>
<dbReference type="RefSeq" id="WP_379899841.1">
    <property type="nucleotide sequence ID" value="NZ_JBHRTR010000023.1"/>
</dbReference>
<reference evidence="8" key="1">
    <citation type="journal article" date="2019" name="Int. J. Syst. Evol. Microbiol.">
        <title>The Global Catalogue of Microorganisms (GCM) 10K type strain sequencing project: providing services to taxonomists for standard genome sequencing and annotation.</title>
        <authorList>
            <consortium name="The Broad Institute Genomics Platform"/>
            <consortium name="The Broad Institute Genome Sequencing Center for Infectious Disease"/>
            <person name="Wu L."/>
            <person name="Ma J."/>
        </authorList>
    </citation>
    <scope>NUCLEOTIDE SEQUENCE [LARGE SCALE GENOMIC DNA]</scope>
    <source>
        <strain evidence="8">KCTC 42964</strain>
    </source>
</reference>
<gene>
    <name evidence="7" type="ORF">ACFOGJ_10050</name>
</gene>
<dbReference type="Proteomes" id="UP001595528">
    <property type="component" value="Unassembled WGS sequence"/>
</dbReference>
<evidence type="ECO:0000313" key="8">
    <source>
        <dbReference type="Proteomes" id="UP001595528"/>
    </source>
</evidence>
<feature type="transmembrane region" description="Helical" evidence="6">
    <location>
        <begin position="137"/>
        <end position="155"/>
    </location>
</feature>
<comment type="caution">
    <text evidence="7">The sequence shown here is derived from an EMBL/GenBank/DDBJ whole genome shotgun (WGS) entry which is preliminary data.</text>
</comment>
<dbReference type="CDD" id="cd06581">
    <property type="entry name" value="TM_PBP1_LivM_like"/>
    <property type="match status" value="1"/>
</dbReference>
<proteinExistence type="predicted"/>
<feature type="transmembrane region" description="Helical" evidence="6">
    <location>
        <begin position="270"/>
        <end position="295"/>
    </location>
</feature>
<evidence type="ECO:0000256" key="2">
    <source>
        <dbReference type="ARBA" id="ARBA00022475"/>
    </source>
</evidence>
<sequence length="337" mass="36420">MTDAAEGASVAEGRAGATGWNPRHWGTRTWSTVVVLLFLAIAPPAAYFLDEPFYLDMGIRLVCLAIAAVSLNLILGYGGMISFGHAAYIGIGAYCVGIPAFHDLNSGWLHFPLAVGVAALFALVTGAVCLRTKGVHFIMITLAFAQMVYFLFVSLEAYGGDDGLLIYYRSEFSGLFDIDDNFNLYIVCFVTLLVSMYLVHRIVNSRFGMVLRGSKGNDPRMRAVGYNTYAYRLTAYVISASICAFAGALLGNFTNFISPEMMAWSRSGELIFMVILGGAGTILGPVAGAIAFLALEEVLSGFTIYWQLIFGLILILIVLYLKGGIVSVLGKRLPEDG</sequence>
<accession>A0ABV7KZG7</accession>
<dbReference type="InterPro" id="IPR001851">
    <property type="entry name" value="ABC_transp_permease"/>
</dbReference>
<evidence type="ECO:0000256" key="4">
    <source>
        <dbReference type="ARBA" id="ARBA00022989"/>
    </source>
</evidence>
<comment type="subcellular location">
    <subcellularLocation>
        <location evidence="1">Cell membrane</location>
        <topology evidence="1">Multi-pass membrane protein</topology>
    </subcellularLocation>
</comment>
<dbReference type="InterPro" id="IPR043428">
    <property type="entry name" value="LivM-like"/>
</dbReference>
<feature type="transmembrane region" description="Helical" evidence="6">
    <location>
        <begin position="108"/>
        <end position="130"/>
    </location>
</feature>
<keyword evidence="8" id="KW-1185">Reference proteome</keyword>
<evidence type="ECO:0000313" key="7">
    <source>
        <dbReference type="EMBL" id="MFC3227574.1"/>
    </source>
</evidence>